<dbReference type="PANTHER" id="PTHR21666:SF270">
    <property type="entry name" value="MUREIN HYDROLASE ACTIVATOR ENVC"/>
    <property type="match status" value="1"/>
</dbReference>
<keyword evidence="4" id="KW-1185">Reference proteome</keyword>
<dbReference type="SMART" id="SM01208">
    <property type="entry name" value="G5"/>
    <property type="match status" value="1"/>
</dbReference>
<dbReference type="InterPro" id="IPR011098">
    <property type="entry name" value="G5_dom"/>
</dbReference>
<dbReference type="CDD" id="cd12797">
    <property type="entry name" value="M23_peptidase"/>
    <property type="match status" value="1"/>
</dbReference>
<dbReference type="PANTHER" id="PTHR21666">
    <property type="entry name" value="PEPTIDASE-RELATED"/>
    <property type="match status" value="1"/>
</dbReference>
<dbReference type="AlphaFoldDB" id="A0A937FFC1"/>
<dbReference type="Pfam" id="PF07501">
    <property type="entry name" value="G5"/>
    <property type="match status" value="1"/>
</dbReference>
<dbReference type="EMBL" id="JAESWA010000010">
    <property type="protein sequence ID" value="MBL4930526.1"/>
    <property type="molecule type" value="Genomic_DNA"/>
</dbReference>
<evidence type="ECO:0000259" key="2">
    <source>
        <dbReference type="PROSITE" id="PS51109"/>
    </source>
</evidence>
<keyword evidence="1" id="KW-0732">Signal</keyword>
<reference evidence="3" key="1">
    <citation type="submission" date="2021-01" db="EMBL/GenBank/DDBJ databases">
        <title>Genome public.</title>
        <authorList>
            <person name="Liu C."/>
            <person name="Sun Q."/>
        </authorList>
    </citation>
    <scope>NUCLEOTIDE SEQUENCE</scope>
    <source>
        <strain evidence="3">YIM B02565</strain>
    </source>
</reference>
<gene>
    <name evidence="3" type="ORF">JK634_01760</name>
</gene>
<organism evidence="3 4">
    <name type="scientific">Clostridium paridis</name>
    <dbReference type="NCBI Taxonomy" id="2803863"/>
    <lineage>
        <taxon>Bacteria</taxon>
        <taxon>Bacillati</taxon>
        <taxon>Bacillota</taxon>
        <taxon>Clostridia</taxon>
        <taxon>Eubacteriales</taxon>
        <taxon>Clostridiaceae</taxon>
        <taxon>Clostridium</taxon>
    </lineage>
</organism>
<dbReference type="Proteomes" id="UP000623681">
    <property type="component" value="Unassembled WGS sequence"/>
</dbReference>
<dbReference type="InterPro" id="IPR050570">
    <property type="entry name" value="Cell_wall_metabolism_enzyme"/>
</dbReference>
<comment type="caution">
    <text evidence="3">The sequence shown here is derived from an EMBL/GenBank/DDBJ whole genome shotgun (WGS) entry which is preliminary data.</text>
</comment>
<dbReference type="PROSITE" id="PS51109">
    <property type="entry name" value="G5"/>
    <property type="match status" value="1"/>
</dbReference>
<dbReference type="GO" id="GO:0004222">
    <property type="term" value="F:metalloendopeptidase activity"/>
    <property type="evidence" value="ECO:0007669"/>
    <property type="project" value="TreeGrafter"/>
</dbReference>
<accession>A0A937FFC1</accession>
<dbReference type="Gene3D" id="2.20.230.10">
    <property type="entry name" value="Resuscitation-promoting factor rpfb"/>
    <property type="match status" value="1"/>
</dbReference>
<dbReference type="Gene3D" id="2.70.70.10">
    <property type="entry name" value="Glucose Permease (Domain IIA)"/>
    <property type="match status" value="1"/>
</dbReference>
<proteinExistence type="predicted"/>
<dbReference type="InterPro" id="IPR016047">
    <property type="entry name" value="M23ase_b-sheet_dom"/>
</dbReference>
<protein>
    <submittedName>
        <fullName evidence="3">Peptidoglycan DD-metalloendopeptidase family protein</fullName>
    </submittedName>
</protein>
<dbReference type="SUPFAM" id="SSF51261">
    <property type="entry name" value="Duplicated hybrid motif"/>
    <property type="match status" value="1"/>
</dbReference>
<evidence type="ECO:0000313" key="3">
    <source>
        <dbReference type="EMBL" id="MBL4930526.1"/>
    </source>
</evidence>
<dbReference type="Pfam" id="PF01551">
    <property type="entry name" value="Peptidase_M23"/>
    <property type="match status" value="1"/>
</dbReference>
<evidence type="ECO:0000313" key="4">
    <source>
        <dbReference type="Proteomes" id="UP000623681"/>
    </source>
</evidence>
<feature type="domain" description="G5" evidence="2">
    <location>
        <begin position="209"/>
        <end position="289"/>
    </location>
</feature>
<evidence type="ECO:0000256" key="1">
    <source>
        <dbReference type="ARBA" id="ARBA00022729"/>
    </source>
</evidence>
<name>A0A937FFC1_9CLOT</name>
<sequence>MKCSLRKLSRKVNIETFCEKIINDKKIIVLTALCLLLITYSNRIYDERRYYEVYINDRFITYTNNKKEIKKEYKEVLSYLKSKYEEADIDKTTLVFKNIWNKEFQLSKDIEVKENILKSLQGSVKAKKLILGDRTIGYVSSDKEKNQVFEALASAYIKDNGISKDEIKKVDVSGNIKLEDETINISKIEPIEIIASNIYNENKKSTNPLIKIDIVVKNTVKEEIPPSTKIVSTKDLYWGESNTVQGKAGTKEVLRDLTYENGTVISEQRISEKVITKATDSIIYKGAKDPISSGVAFLDPPSRGGITSSYGARWGSKHHGIDIAGNTGDPIEAAFDGTVANTGYNSIYGNMIVIDHGKGVETVYGHCSKILVSAGEKIKKGELIGRIGTTGRSTGPHLHFELRVNGEAINPIKYVK</sequence>
<dbReference type="RefSeq" id="WP_202765908.1">
    <property type="nucleotide sequence ID" value="NZ_JAESWA010000010.1"/>
</dbReference>
<dbReference type="InterPro" id="IPR011055">
    <property type="entry name" value="Dup_hybrid_motif"/>
</dbReference>